<proteinExistence type="predicted"/>
<dbReference type="Proteomes" id="UP000075884">
    <property type="component" value="Unassembled WGS sequence"/>
</dbReference>
<dbReference type="AlphaFoldDB" id="A0A182NIX2"/>
<evidence type="ECO:0000313" key="2">
    <source>
        <dbReference type="EnsemblMetazoa" id="ADIR007597-PA"/>
    </source>
</evidence>
<organism evidence="2 3">
    <name type="scientific">Anopheles dirus</name>
    <dbReference type="NCBI Taxonomy" id="7168"/>
    <lineage>
        <taxon>Eukaryota</taxon>
        <taxon>Metazoa</taxon>
        <taxon>Ecdysozoa</taxon>
        <taxon>Arthropoda</taxon>
        <taxon>Hexapoda</taxon>
        <taxon>Insecta</taxon>
        <taxon>Pterygota</taxon>
        <taxon>Neoptera</taxon>
        <taxon>Endopterygota</taxon>
        <taxon>Diptera</taxon>
        <taxon>Nematocera</taxon>
        <taxon>Culicoidea</taxon>
        <taxon>Culicidae</taxon>
        <taxon>Anophelinae</taxon>
        <taxon>Anopheles</taxon>
    </lineage>
</organism>
<sequence>MDIGNEDDLNDVIECSQTPQVPALRSKIRERKMNYREQTPKTDRKKSKRKDKRAQDSKTVSQCLQQEWKKPRGRGRQLKSTVTATKPSPATELEEHIKFATQQSTLLQQGVAGGVEACPSVSLFARQEHVVANYITNEAAEARVEAELQNLLAGFRAEYEEQCGTMGGSPSVRPCVPVAPVTPELPDTIPSTRVENVPMELGEGMTAAPEVLRFNLSGCQSFSEHSLMPTFSEEIARLESIAEDRDRNSAMKVPTISTLLTDVPEVTEGFPLNIGRDISVAEPAARSNLSVQLDPVDMDLEPPELQPPVTVEYPKASQRSQSKQHPRTADCAVQAKFPFQKRNIGVQHRPTGSFDFTDRNLILLGQAVEADPTLLYQRMRRIAKTSNESNQRECDLASLFTRDDPYYANLKHFM</sequence>
<feature type="region of interest" description="Disordered" evidence="1">
    <location>
        <begin position="1"/>
        <end position="91"/>
    </location>
</feature>
<name>A0A182NIX2_9DIPT</name>
<feature type="compositionally biased region" description="Basic and acidic residues" evidence="1">
    <location>
        <begin position="31"/>
        <end position="42"/>
    </location>
</feature>
<dbReference type="EnsemblMetazoa" id="ADIR007597-RA">
    <property type="protein sequence ID" value="ADIR007597-PA"/>
    <property type="gene ID" value="ADIR007597"/>
</dbReference>
<evidence type="ECO:0000313" key="3">
    <source>
        <dbReference type="Proteomes" id="UP000075884"/>
    </source>
</evidence>
<dbReference type="VEuPathDB" id="VectorBase:ADIR007597"/>
<keyword evidence="3" id="KW-1185">Reference proteome</keyword>
<evidence type="ECO:0000256" key="1">
    <source>
        <dbReference type="SAM" id="MobiDB-lite"/>
    </source>
</evidence>
<accession>A0A182NIX2</accession>
<feature type="compositionally biased region" description="Acidic residues" evidence="1">
    <location>
        <begin position="1"/>
        <end position="11"/>
    </location>
</feature>
<feature type="compositionally biased region" description="Polar residues" evidence="1">
    <location>
        <begin position="78"/>
        <end position="88"/>
    </location>
</feature>
<reference evidence="3" key="1">
    <citation type="submission" date="2013-03" db="EMBL/GenBank/DDBJ databases">
        <title>The Genome Sequence of Anopheles dirus WRAIR2.</title>
        <authorList>
            <consortium name="The Broad Institute Genomics Platform"/>
            <person name="Neafsey D.E."/>
            <person name="Walton C."/>
            <person name="Walker B."/>
            <person name="Young S.K."/>
            <person name="Zeng Q."/>
            <person name="Gargeya S."/>
            <person name="Fitzgerald M."/>
            <person name="Haas B."/>
            <person name="Abouelleil A."/>
            <person name="Allen A.W."/>
            <person name="Alvarado L."/>
            <person name="Arachchi H.M."/>
            <person name="Berlin A.M."/>
            <person name="Chapman S.B."/>
            <person name="Gainer-Dewar J."/>
            <person name="Goldberg J."/>
            <person name="Griggs A."/>
            <person name="Gujja S."/>
            <person name="Hansen M."/>
            <person name="Howarth C."/>
            <person name="Imamovic A."/>
            <person name="Ireland A."/>
            <person name="Larimer J."/>
            <person name="McCowan C."/>
            <person name="Murphy C."/>
            <person name="Pearson M."/>
            <person name="Poon T.W."/>
            <person name="Priest M."/>
            <person name="Roberts A."/>
            <person name="Saif S."/>
            <person name="Shea T."/>
            <person name="Sisk P."/>
            <person name="Sykes S."/>
            <person name="Wortman J."/>
            <person name="Nusbaum C."/>
            <person name="Birren B."/>
        </authorList>
    </citation>
    <scope>NUCLEOTIDE SEQUENCE [LARGE SCALE GENOMIC DNA]</scope>
    <source>
        <strain evidence="3">WRAIR2</strain>
    </source>
</reference>
<protein>
    <submittedName>
        <fullName evidence="2">Uncharacterized protein</fullName>
    </submittedName>
</protein>
<feature type="compositionally biased region" description="Basic residues" evidence="1">
    <location>
        <begin position="43"/>
        <end position="52"/>
    </location>
</feature>
<reference evidence="2" key="2">
    <citation type="submission" date="2020-05" db="UniProtKB">
        <authorList>
            <consortium name="EnsemblMetazoa"/>
        </authorList>
    </citation>
    <scope>IDENTIFICATION</scope>
    <source>
        <strain evidence="2">WRAIR2</strain>
    </source>
</reference>